<feature type="domain" description="AB hydrolase-1" evidence="2">
    <location>
        <begin position="75"/>
        <end position="196"/>
    </location>
</feature>
<dbReference type="Gene3D" id="3.40.50.1820">
    <property type="entry name" value="alpha/beta hydrolase"/>
    <property type="match status" value="1"/>
</dbReference>
<dbReference type="Proteomes" id="UP000567293">
    <property type="component" value="Unassembled WGS sequence"/>
</dbReference>
<evidence type="ECO:0000256" key="1">
    <source>
        <dbReference type="ARBA" id="ARBA00022801"/>
    </source>
</evidence>
<dbReference type="InterPro" id="IPR000073">
    <property type="entry name" value="AB_hydrolase_1"/>
</dbReference>
<dbReference type="PANTHER" id="PTHR42977">
    <property type="entry name" value="HYDROLASE-RELATED"/>
    <property type="match status" value="1"/>
</dbReference>
<dbReference type="InterPro" id="IPR000639">
    <property type="entry name" value="Epox_hydrolase-like"/>
</dbReference>
<organism evidence="3 4">
    <name type="scientific">Candidatus Acidiferrum panamense</name>
    <dbReference type="NCBI Taxonomy" id="2741543"/>
    <lineage>
        <taxon>Bacteria</taxon>
        <taxon>Pseudomonadati</taxon>
        <taxon>Acidobacteriota</taxon>
        <taxon>Terriglobia</taxon>
        <taxon>Candidatus Acidiferrales</taxon>
        <taxon>Candidatus Acidiferrum</taxon>
    </lineage>
</organism>
<keyword evidence="1 3" id="KW-0378">Hydrolase</keyword>
<protein>
    <submittedName>
        <fullName evidence="3">Alpha/beta fold hydrolase</fullName>
    </submittedName>
</protein>
<dbReference type="EMBL" id="JACDQQ010000453">
    <property type="protein sequence ID" value="MBA0084278.1"/>
    <property type="molecule type" value="Genomic_DNA"/>
</dbReference>
<gene>
    <name evidence="3" type="ORF">HRJ53_04715</name>
</gene>
<comment type="caution">
    <text evidence="3">The sequence shown here is derived from an EMBL/GenBank/DDBJ whole genome shotgun (WGS) entry which is preliminary data.</text>
</comment>
<reference evidence="3" key="1">
    <citation type="submission" date="2020-06" db="EMBL/GenBank/DDBJ databases">
        <title>Legume-microbial interactions unlock mineral nutrients during tropical forest succession.</title>
        <authorList>
            <person name="Epihov D.Z."/>
        </authorList>
    </citation>
    <scope>NUCLEOTIDE SEQUENCE [LARGE SCALE GENOMIC DNA]</scope>
    <source>
        <strain evidence="3">Pan2503</strain>
    </source>
</reference>
<dbReference type="Pfam" id="PF00561">
    <property type="entry name" value="Abhydrolase_1"/>
    <property type="match status" value="1"/>
</dbReference>
<evidence type="ECO:0000313" key="3">
    <source>
        <dbReference type="EMBL" id="MBA0084278.1"/>
    </source>
</evidence>
<accession>A0A7V8NMW0</accession>
<evidence type="ECO:0000259" key="2">
    <source>
        <dbReference type="Pfam" id="PF00561"/>
    </source>
</evidence>
<dbReference type="GO" id="GO:0004301">
    <property type="term" value="F:epoxide hydrolase activity"/>
    <property type="evidence" value="ECO:0007669"/>
    <property type="project" value="TreeGrafter"/>
</dbReference>
<proteinExistence type="predicted"/>
<keyword evidence="4" id="KW-1185">Reference proteome</keyword>
<dbReference type="AlphaFoldDB" id="A0A7V8NMW0"/>
<feature type="non-terminal residue" evidence="3">
    <location>
        <position position="217"/>
    </location>
</feature>
<evidence type="ECO:0000313" key="4">
    <source>
        <dbReference type="Proteomes" id="UP000567293"/>
    </source>
</evidence>
<dbReference type="PANTHER" id="PTHR42977:SF3">
    <property type="entry name" value="AB HYDROLASE-1 DOMAIN-CONTAINING PROTEIN"/>
    <property type="match status" value="1"/>
</dbReference>
<dbReference type="SUPFAM" id="SSF53474">
    <property type="entry name" value="alpha/beta-Hydrolases"/>
    <property type="match status" value="1"/>
</dbReference>
<dbReference type="PRINTS" id="PR00111">
    <property type="entry name" value="ABHYDROLASE"/>
</dbReference>
<name>A0A7V8NMW0_9BACT</name>
<dbReference type="PRINTS" id="PR00412">
    <property type="entry name" value="EPOXHYDRLASE"/>
</dbReference>
<sequence>MLKKATHLADTSVALNRRRFSLGLPLLVAGAAAPQEVVAAKAPSRDEAPIVTYYRTKTIDGIKIFYREAGPANAPVVLLLHGFPTSSHMFRNLIPELADRYHVIAPDYPGFGQSDMPDRATFSYTFDRFGELVDGLLDALGVKRYAMYVMDYGAPVGWRLALKHPERITALIVQNGNAYEEGLKEFWDPIKAYWSDHSQEHRKALHVLVAPETTKFQ</sequence>
<dbReference type="InterPro" id="IPR051340">
    <property type="entry name" value="Haloalkane_dehalogenase"/>
</dbReference>
<dbReference type="InterPro" id="IPR029058">
    <property type="entry name" value="AB_hydrolase_fold"/>
</dbReference>